<dbReference type="AlphaFoldDB" id="A0A7W7LLA5"/>
<keyword evidence="2" id="KW-1185">Reference proteome</keyword>
<sequence length="108" mass="11868">MTKILRDLIKRDGLRPGDLLFPGEKGGLLAGSVFRRVWNKARKAVLEEREYRSPVGKRVYGLNGLKWVPEPGDVAAFGSVGRSRAVAAAIRPRPSGRDMTFPVRAAIP</sequence>
<dbReference type="Proteomes" id="UP000556084">
    <property type="component" value="Unassembled WGS sequence"/>
</dbReference>
<evidence type="ECO:0000313" key="1">
    <source>
        <dbReference type="EMBL" id="MBB4892358.1"/>
    </source>
</evidence>
<protein>
    <submittedName>
        <fullName evidence="1">Uncharacterized protein</fullName>
    </submittedName>
</protein>
<dbReference type="EMBL" id="JACHJH010000002">
    <property type="protein sequence ID" value="MBB4892358.1"/>
    <property type="molecule type" value="Genomic_DNA"/>
</dbReference>
<dbReference type="RefSeq" id="WP_184347306.1">
    <property type="nucleotide sequence ID" value="NZ_JACHJH010000002.1"/>
</dbReference>
<comment type="caution">
    <text evidence="1">The sequence shown here is derived from an EMBL/GenBank/DDBJ whole genome shotgun (WGS) entry which is preliminary data.</text>
</comment>
<gene>
    <name evidence="1" type="ORF">FHS39_001369</name>
</gene>
<organism evidence="1 2">
    <name type="scientific">Streptomyces olivoverticillatus</name>
    <dbReference type="NCBI Taxonomy" id="66427"/>
    <lineage>
        <taxon>Bacteria</taxon>
        <taxon>Bacillati</taxon>
        <taxon>Actinomycetota</taxon>
        <taxon>Actinomycetes</taxon>
        <taxon>Kitasatosporales</taxon>
        <taxon>Streptomycetaceae</taxon>
        <taxon>Streptomyces</taxon>
    </lineage>
</organism>
<name>A0A7W7LLA5_9ACTN</name>
<reference evidence="1 2" key="1">
    <citation type="submission" date="2020-08" db="EMBL/GenBank/DDBJ databases">
        <title>Genomic Encyclopedia of Type Strains, Phase III (KMG-III): the genomes of soil and plant-associated and newly described type strains.</title>
        <authorList>
            <person name="Whitman W."/>
        </authorList>
    </citation>
    <scope>NUCLEOTIDE SEQUENCE [LARGE SCALE GENOMIC DNA]</scope>
    <source>
        <strain evidence="1 2">CECT 3266</strain>
    </source>
</reference>
<proteinExistence type="predicted"/>
<accession>A0A7W7LLA5</accession>
<evidence type="ECO:0000313" key="2">
    <source>
        <dbReference type="Proteomes" id="UP000556084"/>
    </source>
</evidence>